<dbReference type="EMBL" id="JH226132">
    <property type="protein sequence ID" value="EHY56130.1"/>
    <property type="molecule type" value="Genomic_DNA"/>
</dbReference>
<feature type="compositionally biased region" description="Low complexity" evidence="1">
    <location>
        <begin position="14"/>
        <end position="33"/>
    </location>
</feature>
<dbReference type="OrthoDB" id="4118851at2759"/>
<feature type="compositionally biased region" description="Acidic residues" evidence="1">
    <location>
        <begin position="154"/>
        <end position="172"/>
    </location>
</feature>
<dbReference type="GeneID" id="20308866"/>
<reference evidence="2" key="1">
    <citation type="submission" date="2011-07" db="EMBL/GenBank/DDBJ databases">
        <title>The Genome Sequence of Exophiala (Wangiella) dermatitidis NIH/UT8656.</title>
        <authorList>
            <consortium name="The Broad Institute Genome Sequencing Platform"/>
            <person name="Cuomo C."/>
            <person name="Wang Z."/>
            <person name="Hunicke-Smith S."/>
            <person name="Szanislo P.J."/>
            <person name="Earl A."/>
            <person name="Young S.K."/>
            <person name="Zeng Q."/>
            <person name="Gargeya S."/>
            <person name="Fitzgerald M."/>
            <person name="Haas B."/>
            <person name="Abouelleil A."/>
            <person name="Alvarado L."/>
            <person name="Arachchi H.M."/>
            <person name="Berlin A."/>
            <person name="Brown A."/>
            <person name="Chapman S.B."/>
            <person name="Chen Z."/>
            <person name="Dunbar C."/>
            <person name="Freedman E."/>
            <person name="Gearin G."/>
            <person name="Gellesch M."/>
            <person name="Goldberg J."/>
            <person name="Griggs A."/>
            <person name="Gujja S."/>
            <person name="Heiman D."/>
            <person name="Howarth C."/>
            <person name="Larson L."/>
            <person name="Lui A."/>
            <person name="MacDonald P.J.P."/>
            <person name="Montmayeur A."/>
            <person name="Murphy C."/>
            <person name="Neiman D."/>
            <person name="Pearson M."/>
            <person name="Priest M."/>
            <person name="Roberts A."/>
            <person name="Saif S."/>
            <person name="Shea T."/>
            <person name="Shenoy N."/>
            <person name="Sisk P."/>
            <person name="Stolte C."/>
            <person name="Sykes S."/>
            <person name="Wortman J."/>
            <person name="Nusbaum C."/>
            <person name="Birren B."/>
        </authorList>
    </citation>
    <scope>NUCLEOTIDE SEQUENCE</scope>
    <source>
        <strain evidence="2">NIH/UT8656</strain>
    </source>
</reference>
<organism evidence="2 3">
    <name type="scientific">Exophiala dermatitidis (strain ATCC 34100 / CBS 525.76 / NIH/UT8656)</name>
    <name type="common">Black yeast</name>
    <name type="synonym">Wangiella dermatitidis</name>
    <dbReference type="NCBI Taxonomy" id="858893"/>
    <lineage>
        <taxon>Eukaryota</taxon>
        <taxon>Fungi</taxon>
        <taxon>Dikarya</taxon>
        <taxon>Ascomycota</taxon>
        <taxon>Pezizomycotina</taxon>
        <taxon>Eurotiomycetes</taxon>
        <taxon>Chaetothyriomycetidae</taxon>
        <taxon>Chaetothyriales</taxon>
        <taxon>Herpotrichiellaceae</taxon>
        <taxon>Exophiala</taxon>
    </lineage>
</organism>
<feature type="region of interest" description="Disordered" evidence="1">
    <location>
        <begin position="1"/>
        <end position="38"/>
    </location>
</feature>
<gene>
    <name evidence="2" type="ORF">HMPREF1120_04227</name>
</gene>
<accession>H6BWX4</accession>
<sequence>MSQAMLSPLRMNASESLSSHSSPRSAPKSYSRSDMSRQAASRLVYISDWKLNKESARDEPRLRRLLGHLSVNEQTTEFVQSQTPAPVMVSLQQKQHESNELSAYLQYVPVPVPSFRDFQAAIEIQIATMVQITAASAARLNFVGKNNNNNNRDMEDDSDHDSYDDYQSDGDTDTSSAAGSDDSSDNSSFTTDDTDDSLASSESDCGNVSGSDRPFRSSCSCSRKGELIGVCGEQDDEDDETESLWALRPLTIAPLMHIHPPQAITTRC</sequence>
<feature type="compositionally biased region" description="Low complexity" evidence="1">
    <location>
        <begin position="173"/>
        <end position="204"/>
    </location>
</feature>
<keyword evidence="3" id="KW-1185">Reference proteome</keyword>
<evidence type="ECO:0000313" key="3">
    <source>
        <dbReference type="Proteomes" id="UP000007304"/>
    </source>
</evidence>
<feature type="region of interest" description="Disordered" evidence="1">
    <location>
        <begin position="144"/>
        <end position="219"/>
    </location>
</feature>
<dbReference type="VEuPathDB" id="FungiDB:HMPREF1120_04227"/>
<proteinExistence type="predicted"/>
<dbReference type="OMA" id="KQHESNE"/>
<dbReference type="eggNOG" id="ENOG502T5HG">
    <property type="taxonomic scope" value="Eukaryota"/>
</dbReference>
<name>H6BWX4_EXODN</name>
<dbReference type="AlphaFoldDB" id="H6BWX4"/>
<dbReference type="HOGENOM" id="CLU_1272144_0_0_1"/>
<dbReference type="RefSeq" id="XP_009156591.1">
    <property type="nucleotide sequence ID" value="XM_009158343.1"/>
</dbReference>
<dbReference type="InParanoid" id="H6BWX4"/>
<evidence type="ECO:0000256" key="1">
    <source>
        <dbReference type="SAM" id="MobiDB-lite"/>
    </source>
</evidence>
<evidence type="ECO:0000313" key="2">
    <source>
        <dbReference type="EMBL" id="EHY56130.1"/>
    </source>
</evidence>
<protein>
    <submittedName>
        <fullName evidence="2">Uncharacterized protein</fullName>
    </submittedName>
</protein>
<dbReference type="Proteomes" id="UP000007304">
    <property type="component" value="Unassembled WGS sequence"/>
</dbReference>